<protein>
    <recommendedName>
        <fullName evidence="9">Homeobox domain-containing protein</fullName>
    </recommendedName>
</protein>
<feature type="region of interest" description="Disordered" evidence="8">
    <location>
        <begin position="226"/>
        <end position="254"/>
    </location>
</feature>
<dbReference type="SMART" id="SM00389">
    <property type="entry name" value="HOX"/>
    <property type="match status" value="1"/>
</dbReference>
<organism evidence="10 11">
    <name type="scientific">Hemibagrus guttatus</name>
    <dbReference type="NCBI Taxonomy" id="175788"/>
    <lineage>
        <taxon>Eukaryota</taxon>
        <taxon>Metazoa</taxon>
        <taxon>Chordata</taxon>
        <taxon>Craniata</taxon>
        <taxon>Vertebrata</taxon>
        <taxon>Euteleostomi</taxon>
        <taxon>Actinopterygii</taxon>
        <taxon>Neopterygii</taxon>
        <taxon>Teleostei</taxon>
        <taxon>Ostariophysi</taxon>
        <taxon>Siluriformes</taxon>
        <taxon>Bagridae</taxon>
        <taxon>Hemibagrus</taxon>
    </lineage>
</organism>
<feature type="domain" description="Homeobox" evidence="9">
    <location>
        <begin position="167"/>
        <end position="227"/>
    </location>
</feature>
<dbReference type="GO" id="GO:0000981">
    <property type="term" value="F:DNA-binding transcription factor activity, RNA polymerase II-specific"/>
    <property type="evidence" value="ECO:0007669"/>
    <property type="project" value="InterPro"/>
</dbReference>
<keyword evidence="5 6" id="KW-0539">Nucleus</keyword>
<keyword evidence="11" id="KW-1185">Reference proteome</keyword>
<evidence type="ECO:0000256" key="8">
    <source>
        <dbReference type="SAM" id="MobiDB-lite"/>
    </source>
</evidence>
<evidence type="ECO:0000256" key="1">
    <source>
        <dbReference type="ARBA" id="ARBA00004123"/>
    </source>
</evidence>
<dbReference type="PANTHER" id="PTHR24340">
    <property type="entry name" value="HOMEOBOX PROTEIN NKX"/>
    <property type="match status" value="1"/>
</dbReference>
<comment type="caution">
    <text evidence="10">The sequence shown here is derived from an EMBL/GenBank/DDBJ whole genome shotgun (WGS) entry which is preliminary data.</text>
</comment>
<dbReference type="SUPFAM" id="SSF46689">
    <property type="entry name" value="Homeodomain-like"/>
    <property type="match status" value="1"/>
</dbReference>
<dbReference type="GO" id="GO:0030154">
    <property type="term" value="P:cell differentiation"/>
    <property type="evidence" value="ECO:0007669"/>
    <property type="project" value="TreeGrafter"/>
</dbReference>
<evidence type="ECO:0000256" key="6">
    <source>
        <dbReference type="PROSITE-ProRule" id="PRU00108"/>
    </source>
</evidence>
<dbReference type="AlphaFoldDB" id="A0AAE0QB40"/>
<evidence type="ECO:0000259" key="9">
    <source>
        <dbReference type="PROSITE" id="PS50071"/>
    </source>
</evidence>
<dbReference type="GO" id="GO:0045944">
    <property type="term" value="P:positive regulation of transcription by RNA polymerase II"/>
    <property type="evidence" value="ECO:0007669"/>
    <property type="project" value="UniProtKB-ARBA"/>
</dbReference>
<dbReference type="GO" id="GO:0000978">
    <property type="term" value="F:RNA polymerase II cis-regulatory region sequence-specific DNA binding"/>
    <property type="evidence" value="ECO:0007669"/>
    <property type="project" value="TreeGrafter"/>
</dbReference>
<dbReference type="FunFam" id="1.10.10.60:FF:000108">
    <property type="entry name" value="NK2 homeobox 1"/>
    <property type="match status" value="1"/>
</dbReference>
<evidence type="ECO:0000256" key="5">
    <source>
        <dbReference type="ARBA" id="ARBA00023242"/>
    </source>
</evidence>
<evidence type="ECO:0000313" key="10">
    <source>
        <dbReference type="EMBL" id="KAK3516936.1"/>
    </source>
</evidence>
<comment type="subcellular location">
    <subcellularLocation>
        <location evidence="1 6 7">Nucleus</location>
    </subcellularLocation>
</comment>
<dbReference type="InterPro" id="IPR001356">
    <property type="entry name" value="HD"/>
</dbReference>
<dbReference type="InterPro" id="IPR009057">
    <property type="entry name" value="Homeodomain-like_sf"/>
</dbReference>
<proteinExistence type="inferred from homology"/>
<name>A0AAE0QB40_9TELE</name>
<dbReference type="InterPro" id="IPR050394">
    <property type="entry name" value="Homeobox_NK-like"/>
</dbReference>
<dbReference type="CDD" id="cd00086">
    <property type="entry name" value="homeodomain"/>
    <property type="match status" value="1"/>
</dbReference>
<feature type="compositionally biased region" description="Basic residues" evidence="8">
    <location>
        <begin position="49"/>
        <end position="64"/>
    </location>
</feature>
<dbReference type="InterPro" id="IPR017970">
    <property type="entry name" value="Homeobox_CS"/>
</dbReference>
<evidence type="ECO:0000256" key="2">
    <source>
        <dbReference type="ARBA" id="ARBA00005661"/>
    </source>
</evidence>
<evidence type="ECO:0000256" key="7">
    <source>
        <dbReference type="RuleBase" id="RU000682"/>
    </source>
</evidence>
<dbReference type="PROSITE" id="PS00027">
    <property type="entry name" value="HOMEOBOX_1"/>
    <property type="match status" value="1"/>
</dbReference>
<feature type="region of interest" description="Disordered" evidence="8">
    <location>
        <begin position="35"/>
        <end position="83"/>
    </location>
</feature>
<sequence>MSLSPKHSTPFSVSDILSPLEESCFKKFACMEGAYRQPPPPPAQGAQHQHQHHQHHHHHHHHHQQQQQQQQQHGVNHGAYHVPHGMSQFSHAAVAGYCNGSLGGVAELPTYQESVRSGAATAAWYGANPEPRYAALPRFMGSSSAMNMNMGALAGMDAKSMVTLHTAPRRKRRVLFSQAQVYELERRFKQQRYLSAPEREHLASLIHLTPNQVKIWFQNHRYKMKRQAKDKATREPQLQQQDGGDACHQQPSPRRVTVPVLVKDGKPCQNGTDTQTSGQNVAMAAVPLQQRSQTVETLAADELDDMAPSPPALHGAHLPGLSHLDSALLEYNMAGSNLLYGRTW</sequence>
<dbReference type="Pfam" id="PF00046">
    <property type="entry name" value="Homeodomain"/>
    <property type="match status" value="1"/>
</dbReference>
<dbReference type="PRINTS" id="PR00024">
    <property type="entry name" value="HOMEOBOX"/>
</dbReference>
<gene>
    <name evidence="10" type="ORF">QTP70_028224</name>
</gene>
<dbReference type="InterPro" id="IPR020479">
    <property type="entry name" value="HD_metazoa"/>
</dbReference>
<feature type="DNA-binding region" description="Homeobox" evidence="6">
    <location>
        <begin position="169"/>
        <end position="228"/>
    </location>
</feature>
<keyword evidence="3 6" id="KW-0238">DNA-binding</keyword>
<dbReference type="Gene3D" id="1.10.10.60">
    <property type="entry name" value="Homeodomain-like"/>
    <property type="match status" value="1"/>
</dbReference>
<dbReference type="EMBL" id="JAUCMX010000019">
    <property type="protein sequence ID" value="KAK3516936.1"/>
    <property type="molecule type" value="Genomic_DNA"/>
</dbReference>
<evidence type="ECO:0000313" key="11">
    <source>
        <dbReference type="Proteomes" id="UP001274896"/>
    </source>
</evidence>
<dbReference type="PANTHER" id="PTHR24340:SF40">
    <property type="entry name" value="HOMEOBOX PROTEIN NKX-2.4"/>
    <property type="match status" value="1"/>
</dbReference>
<dbReference type="Proteomes" id="UP001274896">
    <property type="component" value="Unassembled WGS sequence"/>
</dbReference>
<dbReference type="GO" id="GO:0048513">
    <property type="term" value="P:animal organ development"/>
    <property type="evidence" value="ECO:0007669"/>
    <property type="project" value="UniProtKB-ARBA"/>
</dbReference>
<dbReference type="GO" id="GO:0005634">
    <property type="term" value="C:nucleus"/>
    <property type="evidence" value="ECO:0007669"/>
    <property type="project" value="UniProtKB-SubCell"/>
</dbReference>
<dbReference type="PROSITE" id="PS50071">
    <property type="entry name" value="HOMEOBOX_2"/>
    <property type="match status" value="1"/>
</dbReference>
<reference evidence="10" key="1">
    <citation type="submission" date="2023-06" db="EMBL/GenBank/DDBJ databases">
        <title>Male Hemibagrus guttatus genome.</title>
        <authorList>
            <person name="Bian C."/>
        </authorList>
    </citation>
    <scope>NUCLEOTIDE SEQUENCE</scope>
    <source>
        <strain evidence="10">Male_cb2023</strain>
        <tissue evidence="10">Muscle</tissue>
    </source>
</reference>
<evidence type="ECO:0000256" key="4">
    <source>
        <dbReference type="ARBA" id="ARBA00023155"/>
    </source>
</evidence>
<keyword evidence="4 6" id="KW-0371">Homeobox</keyword>
<comment type="similarity">
    <text evidence="2">Belongs to the NK-2 homeobox family.</text>
</comment>
<evidence type="ECO:0000256" key="3">
    <source>
        <dbReference type="ARBA" id="ARBA00023125"/>
    </source>
</evidence>
<accession>A0AAE0QB40</accession>